<accession>A0A0H2KV04</accession>
<dbReference type="InterPro" id="IPR015018">
    <property type="entry name" value="DUF1905"/>
</dbReference>
<dbReference type="Proteomes" id="UP000035265">
    <property type="component" value="Unassembled WGS sequence"/>
</dbReference>
<dbReference type="PATRIC" id="fig|264251.5.peg.1017"/>
<evidence type="ECO:0008006" key="3">
    <source>
        <dbReference type="Google" id="ProtNLM"/>
    </source>
</evidence>
<evidence type="ECO:0000313" key="1">
    <source>
        <dbReference type="EMBL" id="KLN35634.1"/>
    </source>
</evidence>
<dbReference type="Pfam" id="PF13376">
    <property type="entry name" value="OmdA"/>
    <property type="match status" value="1"/>
</dbReference>
<sequence length="143" mass="15131">MRITTTVEASGGTTTGLPVPEDVALSFGRGRKVPVLVTIGDHSYRSSLVFYRGQFVVSLSAANREAAGVAAGDEVEVDLEVDDAPRTVDVPDDLARALDDAGARESFDALSFSRQRAIVEPVASAKAAETRQRRIEKAVAALS</sequence>
<keyword evidence="2" id="KW-1185">Reference proteome</keyword>
<dbReference type="Pfam" id="PF08922">
    <property type="entry name" value="DUF1905"/>
    <property type="match status" value="1"/>
</dbReference>
<dbReference type="EMBL" id="JNBQ01000003">
    <property type="protein sequence ID" value="KLN35634.1"/>
    <property type="molecule type" value="Genomic_DNA"/>
</dbReference>
<dbReference type="AlphaFoldDB" id="A0A0H2KV04"/>
<proteinExistence type="predicted"/>
<reference evidence="1 2" key="1">
    <citation type="submission" date="2014-05" db="EMBL/GenBank/DDBJ databases">
        <title>Cellulosimicrobium funkei U11 genome.</title>
        <authorList>
            <person name="Hu C."/>
            <person name="Gong Y."/>
            <person name="Wan W."/>
            <person name="Jiang M."/>
        </authorList>
    </citation>
    <scope>NUCLEOTIDE SEQUENCE [LARGE SCALE GENOMIC DNA]</scope>
    <source>
        <strain evidence="1 2">U11</strain>
    </source>
</reference>
<evidence type="ECO:0000313" key="2">
    <source>
        <dbReference type="Proteomes" id="UP000035265"/>
    </source>
</evidence>
<gene>
    <name evidence="1" type="ORF">FB00_04945</name>
</gene>
<dbReference type="STRING" id="264251.FB00_04945"/>
<dbReference type="InterPro" id="IPR037079">
    <property type="entry name" value="AF2212/PG0164-like_sf"/>
</dbReference>
<comment type="caution">
    <text evidence="1">The sequence shown here is derived from an EMBL/GenBank/DDBJ whole genome shotgun (WGS) entry which is preliminary data.</text>
</comment>
<dbReference type="SUPFAM" id="SSF141694">
    <property type="entry name" value="AF2212/PG0164-like"/>
    <property type="match status" value="1"/>
</dbReference>
<organism evidence="1 2">
    <name type="scientific">Cellulosimicrobium funkei</name>
    <dbReference type="NCBI Taxonomy" id="264251"/>
    <lineage>
        <taxon>Bacteria</taxon>
        <taxon>Bacillati</taxon>
        <taxon>Actinomycetota</taxon>
        <taxon>Actinomycetes</taxon>
        <taxon>Micrococcales</taxon>
        <taxon>Promicromonosporaceae</taxon>
        <taxon>Cellulosimicrobium</taxon>
    </lineage>
</organism>
<protein>
    <recommendedName>
        <fullName evidence="3">DUF1905 domain-containing protein</fullName>
    </recommendedName>
</protein>
<name>A0A0H2KV04_9MICO</name>
<dbReference type="Gene3D" id="2.40.30.100">
    <property type="entry name" value="AF2212/PG0164-like"/>
    <property type="match status" value="1"/>
</dbReference>
<dbReference type="RefSeq" id="WP_047231760.1">
    <property type="nucleotide sequence ID" value="NZ_JNBQ01000003.1"/>
</dbReference>